<dbReference type="Proteomes" id="UP000095286">
    <property type="component" value="Unplaced"/>
</dbReference>
<evidence type="ECO:0000313" key="1">
    <source>
        <dbReference type="Proteomes" id="UP000095286"/>
    </source>
</evidence>
<name>A0AC35U909_9BILA</name>
<protein>
    <submittedName>
        <fullName evidence="2">Saposin B-type domain-containing protein</fullName>
    </submittedName>
</protein>
<sequence>MIIFTFSVFINATPKCDLCTYIIGIAEKHFLAKDSEGSLLTFLTQGCVHVMYQNPGAGNFCMQFVHQNIGTIYGEFEGGKSTCDVCETTGMCLPSDVSTTTQSTFVKQDLPKQLENHVKRNEFLVSHKNTSTYPSCIS</sequence>
<accession>A0AC35U909</accession>
<organism evidence="1 2">
    <name type="scientific">Rhabditophanes sp. KR3021</name>
    <dbReference type="NCBI Taxonomy" id="114890"/>
    <lineage>
        <taxon>Eukaryota</taxon>
        <taxon>Metazoa</taxon>
        <taxon>Ecdysozoa</taxon>
        <taxon>Nematoda</taxon>
        <taxon>Chromadorea</taxon>
        <taxon>Rhabditida</taxon>
        <taxon>Tylenchina</taxon>
        <taxon>Panagrolaimomorpha</taxon>
        <taxon>Strongyloidoidea</taxon>
        <taxon>Alloionematidae</taxon>
        <taxon>Rhabditophanes</taxon>
    </lineage>
</organism>
<evidence type="ECO:0000313" key="2">
    <source>
        <dbReference type="WBParaSite" id="RSKR_0000878750.1"/>
    </source>
</evidence>
<proteinExistence type="predicted"/>
<reference evidence="2" key="1">
    <citation type="submission" date="2016-11" db="UniProtKB">
        <authorList>
            <consortium name="WormBaseParasite"/>
        </authorList>
    </citation>
    <scope>IDENTIFICATION</scope>
    <source>
        <strain evidence="2">KR3021</strain>
    </source>
</reference>
<dbReference type="WBParaSite" id="RSKR_0000878750.1">
    <property type="protein sequence ID" value="RSKR_0000878750.1"/>
    <property type="gene ID" value="RSKR_0000878750"/>
</dbReference>